<accession>A0AAW7XGJ3</accession>
<sequence length="78" mass="9045">MMIADLVDMEDIRNAFKESHIESDIMFSDDTRRMQAWLAEHPQQKASLIQLIHSLEEKASLVLPEVRAYLTQWSTLTA</sequence>
<dbReference type="RefSeq" id="WP_075173248.1">
    <property type="nucleotide sequence ID" value="NZ_JAHHDZ010000006.1"/>
</dbReference>
<evidence type="ECO:0000313" key="1">
    <source>
        <dbReference type="EMBL" id="MDO6453433.1"/>
    </source>
</evidence>
<keyword evidence="4" id="KW-1185">Reference proteome</keyword>
<name>A0AAW7XGJ3_9GAMM</name>
<dbReference type="EMBL" id="JAUOPG010000004">
    <property type="protein sequence ID" value="MDO6453433.1"/>
    <property type="molecule type" value="Genomic_DNA"/>
</dbReference>
<evidence type="ECO:0000313" key="2">
    <source>
        <dbReference type="EMBL" id="MDP2522425.1"/>
    </source>
</evidence>
<gene>
    <name evidence="1" type="ORF">Q4490_07630</name>
    <name evidence="2" type="ORF">Q8W30_07545</name>
</gene>
<comment type="caution">
    <text evidence="1">The sequence shown here is derived from an EMBL/GenBank/DDBJ whole genome shotgun (WGS) entry which is preliminary data.</text>
</comment>
<dbReference type="Proteomes" id="UP001169862">
    <property type="component" value="Unassembled WGS sequence"/>
</dbReference>
<reference evidence="1" key="1">
    <citation type="submission" date="2023-07" db="EMBL/GenBank/DDBJ databases">
        <title>Genome content predicts the carbon catabolic preferences of heterotrophic bacteria.</title>
        <authorList>
            <person name="Gralka M."/>
        </authorList>
    </citation>
    <scope>NUCLEOTIDE SEQUENCE</scope>
    <source>
        <strain evidence="2">5G01</strain>
        <strain evidence="1">I2M16</strain>
    </source>
</reference>
<evidence type="ECO:0000313" key="3">
    <source>
        <dbReference type="Proteomes" id="UP001169862"/>
    </source>
</evidence>
<proteinExistence type="predicted"/>
<dbReference type="AlphaFoldDB" id="A0AAW7XGJ3"/>
<dbReference type="Proteomes" id="UP001177341">
    <property type="component" value="Unassembled WGS sequence"/>
</dbReference>
<protein>
    <submittedName>
        <fullName evidence="1">Uncharacterized protein</fullName>
    </submittedName>
</protein>
<organism evidence="1 3">
    <name type="scientific">Neptunomonas phycophila</name>
    <dbReference type="NCBI Taxonomy" id="1572645"/>
    <lineage>
        <taxon>Bacteria</taxon>
        <taxon>Pseudomonadati</taxon>
        <taxon>Pseudomonadota</taxon>
        <taxon>Gammaproteobacteria</taxon>
        <taxon>Oceanospirillales</taxon>
        <taxon>Oceanospirillaceae</taxon>
        <taxon>Neptunomonas</taxon>
    </lineage>
</organism>
<evidence type="ECO:0000313" key="4">
    <source>
        <dbReference type="Proteomes" id="UP001177341"/>
    </source>
</evidence>
<dbReference type="EMBL" id="JAUYVO010000004">
    <property type="protein sequence ID" value="MDP2522425.1"/>
    <property type="molecule type" value="Genomic_DNA"/>
</dbReference>